<dbReference type="EMBL" id="DVMW01000004">
    <property type="protein sequence ID" value="HIU35073.1"/>
    <property type="molecule type" value="Genomic_DNA"/>
</dbReference>
<proteinExistence type="predicted"/>
<feature type="region of interest" description="Disordered" evidence="1">
    <location>
        <begin position="187"/>
        <end position="211"/>
    </location>
</feature>
<protein>
    <submittedName>
        <fullName evidence="2">Uncharacterized protein</fullName>
    </submittedName>
</protein>
<dbReference type="AlphaFoldDB" id="A0A9D1IDK3"/>
<sequence>MFLVLKVEPYVPKKGLFSRLVRKTPPVVTRVAVRGGAYFYLAAVTPDRRGRADFSPLLSLGGCVKRVVPAGSLPTLPAPFALYAPQLAPAKLFLHTALCDFAKRRRTFASLGFSDPAGLLAGEIGAFAPFAGELRVFTNAPQRYAAAEEQVLCKWGLPLVLTDRESALAGCAARLFPFKKNGPHYPGALEADGERRTPSGLRLPPETEKRRPAGADPLLFLSALHELCGAPLSADLCFDALCPDFAGERLDTPR</sequence>
<reference evidence="2" key="1">
    <citation type="submission" date="2020-10" db="EMBL/GenBank/DDBJ databases">
        <authorList>
            <person name="Gilroy R."/>
        </authorList>
    </citation>
    <scope>NUCLEOTIDE SEQUENCE</scope>
    <source>
        <strain evidence="2">ChiGjej1B1-19959</strain>
    </source>
</reference>
<organism evidence="2 3">
    <name type="scientific">Candidatus Fimenecus excrementigallinarum</name>
    <dbReference type="NCBI Taxonomy" id="2840816"/>
    <lineage>
        <taxon>Bacteria</taxon>
        <taxon>Bacillati</taxon>
        <taxon>Bacillota</taxon>
        <taxon>Clostridia</taxon>
        <taxon>Candidatus Fimenecus</taxon>
    </lineage>
</organism>
<evidence type="ECO:0000313" key="2">
    <source>
        <dbReference type="EMBL" id="HIU35073.1"/>
    </source>
</evidence>
<comment type="caution">
    <text evidence="2">The sequence shown here is derived from an EMBL/GenBank/DDBJ whole genome shotgun (WGS) entry which is preliminary data.</text>
</comment>
<gene>
    <name evidence="2" type="ORF">IAC53_00490</name>
</gene>
<reference evidence="2" key="2">
    <citation type="journal article" date="2021" name="PeerJ">
        <title>Extensive microbial diversity within the chicken gut microbiome revealed by metagenomics and culture.</title>
        <authorList>
            <person name="Gilroy R."/>
            <person name="Ravi A."/>
            <person name="Getino M."/>
            <person name="Pursley I."/>
            <person name="Horton D.L."/>
            <person name="Alikhan N.F."/>
            <person name="Baker D."/>
            <person name="Gharbi K."/>
            <person name="Hall N."/>
            <person name="Watson M."/>
            <person name="Adriaenssens E.M."/>
            <person name="Foster-Nyarko E."/>
            <person name="Jarju S."/>
            <person name="Secka A."/>
            <person name="Antonio M."/>
            <person name="Oren A."/>
            <person name="Chaudhuri R.R."/>
            <person name="La Ragione R."/>
            <person name="Hildebrand F."/>
            <person name="Pallen M.J."/>
        </authorList>
    </citation>
    <scope>NUCLEOTIDE SEQUENCE</scope>
    <source>
        <strain evidence="2">ChiGjej1B1-19959</strain>
    </source>
</reference>
<dbReference type="Proteomes" id="UP000824071">
    <property type="component" value="Unassembled WGS sequence"/>
</dbReference>
<name>A0A9D1IDK3_9FIRM</name>
<evidence type="ECO:0000313" key="3">
    <source>
        <dbReference type="Proteomes" id="UP000824071"/>
    </source>
</evidence>
<accession>A0A9D1IDK3</accession>
<evidence type="ECO:0000256" key="1">
    <source>
        <dbReference type="SAM" id="MobiDB-lite"/>
    </source>
</evidence>